<protein>
    <submittedName>
        <fullName evidence="3">Uncharacterized protein</fullName>
    </submittedName>
</protein>
<evidence type="ECO:0000313" key="3">
    <source>
        <dbReference type="EMBL" id="CAD7701585.1"/>
    </source>
</evidence>
<dbReference type="AlphaFoldDB" id="A0A8S1J1K1"/>
<accession>A0A8S1J1K1</accession>
<keyword evidence="4" id="KW-1185">Reference proteome</keyword>
<proteinExistence type="predicted"/>
<evidence type="ECO:0000256" key="2">
    <source>
        <dbReference type="SAM" id="MobiDB-lite"/>
    </source>
</evidence>
<feature type="coiled-coil region" evidence="1">
    <location>
        <begin position="239"/>
        <end position="273"/>
    </location>
</feature>
<sequence length="361" mass="39466">MCAQQHCSEAPIVEPQFGRPRRIRARGSRMFRIQQLSRGLPLPGRFLLQAVSSPSASPRGVANLMAPRKRARRGDALRRPATPPAAPDGVVNGNDASVAISSLEANAGEGQMPETLCQEAPPRASSPQPVRMARETWSGYFSAHGDATKGRSTSGGRTIQSITTSAELRGSDNAPESESCAPHSPNEEITRVQRCWFGMVKIQKTVESILVVALLLWCAKLGRNVGVRKLLGGEDGTRLEFLSSSLRELEGKFEELRAEVQTELLQIKNYTEMHILRMGEMEALMTPARTLQIFPRLLGVGRLSLTLVWRTAVGAMETELTPFACLERCPSSRKHFTAYLSILALTSFYSHGTPFPASASP</sequence>
<organism evidence="3 4">
    <name type="scientific">Ostreobium quekettii</name>
    <dbReference type="NCBI Taxonomy" id="121088"/>
    <lineage>
        <taxon>Eukaryota</taxon>
        <taxon>Viridiplantae</taxon>
        <taxon>Chlorophyta</taxon>
        <taxon>core chlorophytes</taxon>
        <taxon>Ulvophyceae</taxon>
        <taxon>TCBD clade</taxon>
        <taxon>Bryopsidales</taxon>
        <taxon>Ostreobineae</taxon>
        <taxon>Ostreobiaceae</taxon>
        <taxon>Ostreobium</taxon>
    </lineage>
</organism>
<name>A0A8S1J1K1_9CHLO</name>
<evidence type="ECO:0000313" key="4">
    <source>
        <dbReference type="Proteomes" id="UP000708148"/>
    </source>
</evidence>
<comment type="caution">
    <text evidence="3">The sequence shown here is derived from an EMBL/GenBank/DDBJ whole genome shotgun (WGS) entry which is preliminary data.</text>
</comment>
<keyword evidence="1" id="KW-0175">Coiled coil</keyword>
<evidence type="ECO:0000256" key="1">
    <source>
        <dbReference type="SAM" id="Coils"/>
    </source>
</evidence>
<feature type="compositionally biased region" description="Polar residues" evidence="2">
    <location>
        <begin position="150"/>
        <end position="166"/>
    </location>
</feature>
<feature type="region of interest" description="Disordered" evidence="2">
    <location>
        <begin position="66"/>
        <end position="93"/>
    </location>
</feature>
<dbReference type="EMBL" id="CAJHUC010001575">
    <property type="protein sequence ID" value="CAD7701585.1"/>
    <property type="molecule type" value="Genomic_DNA"/>
</dbReference>
<feature type="region of interest" description="Disordered" evidence="2">
    <location>
        <begin position="142"/>
        <end position="185"/>
    </location>
</feature>
<dbReference type="Proteomes" id="UP000708148">
    <property type="component" value="Unassembled WGS sequence"/>
</dbReference>
<gene>
    <name evidence="3" type="ORF">OSTQU699_LOCUS6942</name>
</gene>
<reference evidence="3" key="1">
    <citation type="submission" date="2020-12" db="EMBL/GenBank/DDBJ databases">
        <authorList>
            <person name="Iha C."/>
        </authorList>
    </citation>
    <scope>NUCLEOTIDE SEQUENCE</scope>
</reference>